<dbReference type="GO" id="GO:0030134">
    <property type="term" value="C:COPII-coated ER to Golgi transport vesicle"/>
    <property type="evidence" value="ECO:0007669"/>
    <property type="project" value="TreeGrafter"/>
</dbReference>
<sequence>MMPGPSTRIHLGCLKKLSITLLSLQISLAVGFEDHPPPSNQVIHNRQIKGTTEVTIPIKGHTIYPPFVDTDLQNRWFDFGGSAIIDTNRHVRLTQNRASEAGHLWSRYPLTQPSFQVEVEFKIDGDSSSLYGDGMAVWLSKPAQQIGPVFGSADHWDGFGIFIDTFPNARHAYAFPRILGMINHGYTSFDVGQDGDGQEAGACSYLVRRSDVATKLQINYVRGRFLELLVQHDKWDEWDHCFTVSNYTLPENIYLGFSAHTGEVSDAHDILSVTTNGLVYHPPHTPKKGSKSYPEWNGNTAGGIGSGALGFWGSLGAYLYLALKWSFILACVGLALFGGKKYFSKYQQEVMKKF</sequence>
<protein>
    <recommendedName>
        <fullName evidence="8">L-type lectin-like domain-containing protein</fullName>
    </recommendedName>
</protein>
<dbReference type="EMBL" id="VSWC01000093">
    <property type="protein sequence ID" value="KAA1089287.1"/>
    <property type="molecule type" value="Genomic_DNA"/>
</dbReference>
<accession>A0A5B0NJ86</accession>
<name>A0A5B0NJ86_PUCGR</name>
<evidence type="ECO:0000256" key="5">
    <source>
        <dbReference type="ARBA" id="ARBA00023136"/>
    </source>
</evidence>
<comment type="caution">
    <text evidence="9">The sequence shown here is derived from an EMBL/GenBank/DDBJ whole genome shotgun (WGS) entry which is preliminary data.</text>
</comment>
<comment type="subcellular location">
    <subcellularLocation>
        <location evidence="1">Membrane</location>
        <topology evidence="1">Single-pass type I membrane protein</topology>
    </subcellularLocation>
</comment>
<keyword evidence="4 6" id="KW-1133">Transmembrane helix</keyword>
<dbReference type="Gene3D" id="2.60.120.200">
    <property type="match status" value="1"/>
</dbReference>
<dbReference type="SUPFAM" id="SSF49899">
    <property type="entry name" value="Concanavalin A-like lectins/glucanases"/>
    <property type="match status" value="1"/>
</dbReference>
<dbReference type="GO" id="GO:0005793">
    <property type="term" value="C:endoplasmic reticulum-Golgi intermediate compartment"/>
    <property type="evidence" value="ECO:0007669"/>
    <property type="project" value="TreeGrafter"/>
</dbReference>
<evidence type="ECO:0000256" key="4">
    <source>
        <dbReference type="ARBA" id="ARBA00022989"/>
    </source>
</evidence>
<dbReference type="GO" id="GO:0000139">
    <property type="term" value="C:Golgi membrane"/>
    <property type="evidence" value="ECO:0007669"/>
    <property type="project" value="TreeGrafter"/>
</dbReference>
<dbReference type="PANTHER" id="PTHR12223">
    <property type="entry name" value="VESICULAR MANNOSE-BINDING LECTIN"/>
    <property type="match status" value="1"/>
</dbReference>
<feature type="domain" description="L-type lectin-like" evidence="8">
    <location>
        <begin position="55"/>
        <end position="278"/>
    </location>
</feature>
<dbReference type="PANTHER" id="PTHR12223:SF45">
    <property type="entry name" value="RE50040P"/>
    <property type="match status" value="1"/>
</dbReference>
<dbReference type="InterPro" id="IPR013320">
    <property type="entry name" value="ConA-like_dom_sf"/>
</dbReference>
<evidence type="ECO:0000256" key="1">
    <source>
        <dbReference type="ARBA" id="ARBA00004479"/>
    </source>
</evidence>
<proteinExistence type="predicted"/>
<dbReference type="InterPro" id="IPR051136">
    <property type="entry name" value="Intracellular_Lectin-GPT"/>
</dbReference>
<feature type="signal peptide" evidence="7">
    <location>
        <begin position="1"/>
        <end position="29"/>
    </location>
</feature>
<evidence type="ECO:0000259" key="8">
    <source>
        <dbReference type="PROSITE" id="PS51328"/>
    </source>
</evidence>
<evidence type="ECO:0000256" key="2">
    <source>
        <dbReference type="ARBA" id="ARBA00022692"/>
    </source>
</evidence>
<dbReference type="CDD" id="cd07308">
    <property type="entry name" value="lectin_leg-like"/>
    <property type="match status" value="1"/>
</dbReference>
<keyword evidence="2 6" id="KW-0812">Transmembrane</keyword>
<feature type="transmembrane region" description="Helical" evidence="6">
    <location>
        <begin position="317"/>
        <end position="337"/>
    </location>
</feature>
<evidence type="ECO:0000256" key="7">
    <source>
        <dbReference type="SAM" id="SignalP"/>
    </source>
</evidence>
<dbReference type="AlphaFoldDB" id="A0A5B0NJ86"/>
<evidence type="ECO:0000313" key="10">
    <source>
        <dbReference type="Proteomes" id="UP000324748"/>
    </source>
</evidence>
<dbReference type="InterPro" id="IPR005052">
    <property type="entry name" value="Lectin_leg"/>
</dbReference>
<organism evidence="9 10">
    <name type="scientific">Puccinia graminis f. sp. tritici</name>
    <dbReference type="NCBI Taxonomy" id="56615"/>
    <lineage>
        <taxon>Eukaryota</taxon>
        <taxon>Fungi</taxon>
        <taxon>Dikarya</taxon>
        <taxon>Basidiomycota</taxon>
        <taxon>Pucciniomycotina</taxon>
        <taxon>Pucciniomycetes</taxon>
        <taxon>Pucciniales</taxon>
        <taxon>Pucciniaceae</taxon>
        <taxon>Puccinia</taxon>
    </lineage>
</organism>
<keyword evidence="10" id="KW-1185">Reference proteome</keyword>
<evidence type="ECO:0000256" key="3">
    <source>
        <dbReference type="ARBA" id="ARBA00022729"/>
    </source>
</evidence>
<dbReference type="OrthoDB" id="270293at2759"/>
<feature type="chain" id="PRO_5023122425" description="L-type lectin-like domain-containing protein" evidence="7">
    <location>
        <begin position="30"/>
        <end position="354"/>
    </location>
</feature>
<evidence type="ECO:0000256" key="6">
    <source>
        <dbReference type="SAM" id="Phobius"/>
    </source>
</evidence>
<dbReference type="GO" id="GO:0005789">
    <property type="term" value="C:endoplasmic reticulum membrane"/>
    <property type="evidence" value="ECO:0007669"/>
    <property type="project" value="TreeGrafter"/>
</dbReference>
<dbReference type="Pfam" id="PF03388">
    <property type="entry name" value="Lectin_leg-like"/>
    <property type="match status" value="1"/>
</dbReference>
<reference evidence="9 10" key="1">
    <citation type="submission" date="2019-05" db="EMBL/GenBank/DDBJ databases">
        <title>Emergence of the Ug99 lineage of the wheat stem rust pathogen through somatic hybridization.</title>
        <authorList>
            <person name="Li F."/>
            <person name="Upadhyaya N.M."/>
            <person name="Sperschneider J."/>
            <person name="Matny O."/>
            <person name="Nguyen-Phuc H."/>
            <person name="Mago R."/>
            <person name="Raley C."/>
            <person name="Miller M.E."/>
            <person name="Silverstein K.A.T."/>
            <person name="Henningsen E."/>
            <person name="Hirsch C.D."/>
            <person name="Visser B."/>
            <person name="Pretorius Z.A."/>
            <person name="Steffenson B.J."/>
            <person name="Schwessinger B."/>
            <person name="Dodds P.N."/>
            <person name="Figueroa M."/>
        </authorList>
    </citation>
    <scope>NUCLEOTIDE SEQUENCE [LARGE SCALE GENOMIC DNA]</scope>
    <source>
        <strain evidence="9">21-0</strain>
    </source>
</reference>
<dbReference type="PROSITE" id="PS51328">
    <property type="entry name" value="L_LECTIN_LIKE"/>
    <property type="match status" value="1"/>
</dbReference>
<dbReference type="GO" id="GO:0006888">
    <property type="term" value="P:endoplasmic reticulum to Golgi vesicle-mediated transport"/>
    <property type="evidence" value="ECO:0007669"/>
    <property type="project" value="TreeGrafter"/>
</dbReference>
<dbReference type="Proteomes" id="UP000324748">
    <property type="component" value="Unassembled WGS sequence"/>
</dbReference>
<keyword evidence="3 7" id="KW-0732">Signal</keyword>
<dbReference type="GO" id="GO:0005537">
    <property type="term" value="F:D-mannose binding"/>
    <property type="evidence" value="ECO:0007669"/>
    <property type="project" value="TreeGrafter"/>
</dbReference>
<evidence type="ECO:0000313" key="9">
    <source>
        <dbReference type="EMBL" id="KAA1089287.1"/>
    </source>
</evidence>
<keyword evidence="5 6" id="KW-0472">Membrane</keyword>
<gene>
    <name evidence="9" type="ORF">PGT21_012996</name>
</gene>